<evidence type="ECO:0000259" key="1">
    <source>
        <dbReference type="Pfam" id="PF10124"/>
    </source>
</evidence>
<sequence>MATEAQVIEALQATMSAAYTRGLNAASPQWSMVATKVPSSGAQNFYGWLKDLPGIVEWVGDRQLADLGKHGYSIENKTWESSISINRDEVDDDQIGHYGVIAQNYGDQVAYFPDTLVYPLLVAGFSTLCYDGQNYFDTDHPLETTPATTFSNVIGDPGTDTGEPWFLIDDTKVLKPVVFQERRPFVFKNMNPTEEYTWFNNKYAAGVDGRCAVGFSFPQLAIGSKAVFNEANYVEAKKLLRKMKKVDGTPIGVRPTKLVVGPDNEAAAKKLLETMMKNGGDSNEYYNDVEIVVSEQIVAA</sequence>
<evidence type="ECO:0000313" key="2">
    <source>
        <dbReference type="EMBL" id="HAS6678622.1"/>
    </source>
</evidence>
<name>A0A8H9MWP1_VIBPH</name>
<dbReference type="AlphaFoldDB" id="A0A8H9MWP1"/>
<proteinExistence type="predicted"/>
<dbReference type="InterPro" id="IPR018774">
    <property type="entry name" value="Phage_Mu_GpT"/>
</dbReference>
<dbReference type="EMBL" id="DACQKT010000082">
    <property type="protein sequence ID" value="HAS6680542.1"/>
    <property type="molecule type" value="Genomic_DNA"/>
</dbReference>
<protein>
    <submittedName>
        <fullName evidence="2">Phage head protein</fullName>
    </submittedName>
</protein>
<dbReference type="Pfam" id="PF10124">
    <property type="entry name" value="Mu-like_gpT"/>
    <property type="match status" value="1"/>
</dbReference>
<gene>
    <name evidence="2" type="ORF">I7278_17610</name>
    <name evidence="3" type="ORF">I7278_27680</name>
</gene>
<organism evidence="2">
    <name type="scientific">Vibrio parahaemolyticus</name>
    <dbReference type="NCBI Taxonomy" id="670"/>
    <lineage>
        <taxon>Bacteria</taxon>
        <taxon>Pseudomonadati</taxon>
        <taxon>Pseudomonadota</taxon>
        <taxon>Gammaproteobacteria</taxon>
        <taxon>Vibrionales</taxon>
        <taxon>Vibrionaceae</taxon>
        <taxon>Vibrio</taxon>
    </lineage>
</organism>
<dbReference type="Proteomes" id="UP000856022">
    <property type="component" value="Unassembled WGS sequence"/>
</dbReference>
<reference evidence="2" key="2">
    <citation type="submission" date="2019-12" db="EMBL/GenBank/DDBJ databases">
        <authorList>
            <consortium name="NCBI Pathogen Detection Project"/>
        </authorList>
    </citation>
    <scope>NUCLEOTIDE SEQUENCE</scope>
    <source>
        <strain evidence="2">1930</strain>
    </source>
</reference>
<dbReference type="EMBL" id="DACQKT010000009">
    <property type="protein sequence ID" value="HAS6678622.1"/>
    <property type="molecule type" value="Genomic_DNA"/>
</dbReference>
<evidence type="ECO:0000313" key="3">
    <source>
        <dbReference type="EMBL" id="HAS6680542.1"/>
    </source>
</evidence>
<reference evidence="2" key="1">
    <citation type="journal article" date="2018" name="Genome Biol.">
        <title>SKESA: strategic k-mer extension for scrupulous assemblies.</title>
        <authorList>
            <person name="Souvorov A."/>
            <person name="Agarwala R."/>
            <person name="Lipman D.J."/>
        </authorList>
    </citation>
    <scope>NUCLEOTIDE SEQUENCE</scope>
    <source>
        <strain evidence="2">1930</strain>
    </source>
</reference>
<accession>A0A8H9MWP1</accession>
<feature type="domain" description="Bacteriophage Mu GpT" evidence="1">
    <location>
        <begin position="8"/>
        <end position="296"/>
    </location>
</feature>
<comment type="caution">
    <text evidence="2">The sequence shown here is derived from an EMBL/GenBank/DDBJ whole genome shotgun (WGS) entry which is preliminary data.</text>
</comment>